<dbReference type="InterPro" id="IPR045691">
    <property type="entry name" value="DUF6056"/>
</dbReference>
<reference evidence="3" key="1">
    <citation type="submission" date="2015-07" db="EMBL/GenBank/DDBJ databases">
        <title>Lactobacillus ginsenosidimutans/EMML 3141/ whole genome sequencing.</title>
        <authorList>
            <person name="Kim M.K."/>
            <person name="Im W.-T."/>
            <person name="Srinivasan S."/>
            <person name="Lee J.-J."/>
        </authorList>
    </citation>
    <scope>NUCLEOTIDE SEQUENCE [LARGE SCALE GENOMIC DNA]</scope>
    <source>
        <strain evidence="3">EMML 3041</strain>
    </source>
</reference>
<evidence type="ECO:0008006" key="4">
    <source>
        <dbReference type="Google" id="ProtNLM"/>
    </source>
</evidence>
<feature type="transmembrane region" description="Helical" evidence="1">
    <location>
        <begin position="328"/>
        <end position="346"/>
    </location>
</feature>
<evidence type="ECO:0000256" key="1">
    <source>
        <dbReference type="SAM" id="Phobius"/>
    </source>
</evidence>
<feature type="transmembrane region" description="Helical" evidence="1">
    <location>
        <begin position="82"/>
        <end position="103"/>
    </location>
</feature>
<feature type="transmembrane region" description="Helical" evidence="1">
    <location>
        <begin position="281"/>
        <end position="301"/>
    </location>
</feature>
<dbReference type="STRING" id="1007676.ABM34_09140"/>
<accession>A0A0H4R1R2</accession>
<dbReference type="Pfam" id="PF19528">
    <property type="entry name" value="DUF6056"/>
    <property type="match status" value="1"/>
</dbReference>
<dbReference type="Proteomes" id="UP000036106">
    <property type="component" value="Chromosome"/>
</dbReference>
<keyword evidence="1" id="KW-0472">Membrane</keyword>
<keyword evidence="3" id="KW-1185">Reference proteome</keyword>
<feature type="transmembrane region" description="Helical" evidence="1">
    <location>
        <begin position="12"/>
        <end position="32"/>
    </location>
</feature>
<feature type="transmembrane region" description="Helical" evidence="1">
    <location>
        <begin position="378"/>
        <end position="397"/>
    </location>
</feature>
<feature type="transmembrane region" description="Helical" evidence="1">
    <location>
        <begin position="253"/>
        <end position="275"/>
    </location>
</feature>
<feature type="transmembrane region" description="Helical" evidence="1">
    <location>
        <begin position="205"/>
        <end position="224"/>
    </location>
</feature>
<feature type="transmembrane region" description="Helical" evidence="1">
    <location>
        <begin position="403"/>
        <end position="420"/>
    </location>
</feature>
<organism evidence="2 3">
    <name type="scientific">Companilactobacillus ginsenosidimutans</name>
    <dbReference type="NCBI Taxonomy" id="1007676"/>
    <lineage>
        <taxon>Bacteria</taxon>
        <taxon>Bacillati</taxon>
        <taxon>Bacillota</taxon>
        <taxon>Bacilli</taxon>
        <taxon>Lactobacillales</taxon>
        <taxon>Lactobacillaceae</taxon>
        <taxon>Companilactobacillus</taxon>
    </lineage>
</organism>
<evidence type="ECO:0000313" key="3">
    <source>
        <dbReference type="Proteomes" id="UP000036106"/>
    </source>
</evidence>
<keyword evidence="1" id="KW-0812">Transmembrane</keyword>
<dbReference type="KEGG" id="lgn:ABM34_09140"/>
<proteinExistence type="predicted"/>
<dbReference type="AlphaFoldDB" id="A0A0H4R1R2"/>
<dbReference type="EMBL" id="CP012034">
    <property type="protein sequence ID" value="AKP67675.1"/>
    <property type="molecule type" value="Genomic_DNA"/>
</dbReference>
<feature type="transmembrane region" description="Helical" evidence="1">
    <location>
        <begin position="166"/>
        <end position="199"/>
    </location>
</feature>
<dbReference type="RefSeq" id="WP_048705186.1">
    <property type="nucleotide sequence ID" value="NZ_CP012034.1"/>
</dbReference>
<gene>
    <name evidence="2" type="ORF">ABM34_09140</name>
</gene>
<protein>
    <recommendedName>
        <fullName evidence="4">Teichoic acid polysaccharide export protein</fullName>
    </recommendedName>
</protein>
<name>A0A0H4R1R2_9LACO</name>
<dbReference type="PATRIC" id="fig|1007676.4.peg.1850"/>
<sequence length="482" mass="56343">MTVKVNFKRVQILNTLIFAGYFIYFAIFRDFVIPSADDYFWYGPKGAYLLRHFFYGPQEIYGGSSNGRYLGNLFEIVTIRHLWISMIVFAVFWTLLVWCIWQLSNKSNTSLWLSFLFIFTMQTAFMNNLLVWNAGFVNYVPPIALLLFYLVILFNTGEKIQKLKVLPWITLGLGLVTGLFMESITIVQLLIGIATVLFLRKNIKSFHLTYLLGSIFSIILMFLHPSYRDHQTYRATTTDLSDIWRIYSDMTHFWLITFNLFLLMIILVAIGIIIIKSKMNVFAKVPLLASTGFFSLYYLFINYDLRKNPMSYSYTFNDLDKHISNPDAIISIIFVVFIGLCIGLFFKKDVVMWSFYLLAGVFTAEMLLVSSPISSRPYFFPYVFMYLIGIRFFHVALSKVRIKSIHINFALATILLLFSINHQHKMVTNYQANLIRVSEQSFFEGGILKDHLPHRKYVYVNDEFDQQSGSYWKEFLISRKLL</sequence>
<keyword evidence="1" id="KW-1133">Transmembrane helix</keyword>
<feature type="transmembrane region" description="Helical" evidence="1">
    <location>
        <begin position="352"/>
        <end position="371"/>
    </location>
</feature>
<feature type="transmembrane region" description="Helical" evidence="1">
    <location>
        <begin position="136"/>
        <end position="154"/>
    </location>
</feature>
<evidence type="ECO:0000313" key="2">
    <source>
        <dbReference type="EMBL" id="AKP67675.1"/>
    </source>
</evidence>